<keyword evidence="2" id="KW-1185">Reference proteome</keyword>
<dbReference type="Proteomes" id="UP000681340">
    <property type="component" value="Unassembled WGS sequence"/>
</dbReference>
<sequence length="122" mass="12519">MVTEDVLDPPLDDPARAVSGLLQQLLGGMLSDELAMMLAQRLLGAFTGSPAQPAADKDLAERNIVLASALGACDCWGERPDCDVCGGAGAAGWTSPDRAAFDLYVAPALRTVDRSTAEGAGS</sequence>
<organism evidence="1 2">
    <name type="scientific">Actinoplanes auranticolor</name>
    <dbReference type="NCBI Taxonomy" id="47988"/>
    <lineage>
        <taxon>Bacteria</taxon>
        <taxon>Bacillati</taxon>
        <taxon>Actinomycetota</taxon>
        <taxon>Actinomycetes</taxon>
        <taxon>Micromonosporales</taxon>
        <taxon>Micromonosporaceae</taxon>
        <taxon>Actinoplanes</taxon>
    </lineage>
</organism>
<dbReference type="EMBL" id="BOQL01000062">
    <property type="protein sequence ID" value="GIM76373.1"/>
    <property type="molecule type" value="Genomic_DNA"/>
</dbReference>
<accession>A0A919SSR9</accession>
<evidence type="ECO:0000313" key="2">
    <source>
        <dbReference type="Proteomes" id="UP000681340"/>
    </source>
</evidence>
<proteinExistence type="predicted"/>
<comment type="caution">
    <text evidence="1">The sequence shown here is derived from an EMBL/GenBank/DDBJ whole genome shotgun (WGS) entry which is preliminary data.</text>
</comment>
<dbReference type="RefSeq" id="WP_212992916.1">
    <property type="nucleotide sequence ID" value="NZ_BAABEA010000023.1"/>
</dbReference>
<protein>
    <submittedName>
        <fullName evidence="1">Uncharacterized protein</fullName>
    </submittedName>
</protein>
<gene>
    <name evidence="1" type="ORF">Aau02nite_70530</name>
</gene>
<evidence type="ECO:0000313" key="1">
    <source>
        <dbReference type="EMBL" id="GIM76373.1"/>
    </source>
</evidence>
<name>A0A919SSR9_9ACTN</name>
<reference evidence="1" key="1">
    <citation type="submission" date="2021-03" db="EMBL/GenBank/DDBJ databases">
        <title>Whole genome shotgun sequence of Actinoplanes auranticolor NBRC 12245.</title>
        <authorList>
            <person name="Komaki H."/>
            <person name="Tamura T."/>
        </authorList>
    </citation>
    <scope>NUCLEOTIDE SEQUENCE</scope>
    <source>
        <strain evidence="1">NBRC 12245</strain>
    </source>
</reference>
<dbReference type="AlphaFoldDB" id="A0A919SSR9"/>